<gene>
    <name evidence="19" type="ORF">EOE48_20210</name>
</gene>
<comment type="catalytic activity">
    <reaction evidence="1">
        <text>ATP + protein L-histidine = ADP + protein N-phospho-L-histidine.</text>
        <dbReference type="EC" id="2.7.13.3"/>
    </reaction>
</comment>
<dbReference type="PROSITE" id="PS50113">
    <property type="entry name" value="PAC"/>
    <property type="match status" value="1"/>
</dbReference>
<evidence type="ECO:0000256" key="4">
    <source>
        <dbReference type="ARBA" id="ARBA00022543"/>
    </source>
</evidence>
<dbReference type="GO" id="GO:0009881">
    <property type="term" value="F:photoreceptor activity"/>
    <property type="evidence" value="ECO:0007669"/>
    <property type="project" value="UniProtKB-KW"/>
</dbReference>
<dbReference type="SMART" id="SM00091">
    <property type="entry name" value="PAS"/>
    <property type="match status" value="1"/>
</dbReference>
<evidence type="ECO:0000313" key="20">
    <source>
        <dbReference type="Proteomes" id="UP000286997"/>
    </source>
</evidence>
<dbReference type="Pfam" id="PF08447">
    <property type="entry name" value="PAS_3"/>
    <property type="match status" value="1"/>
</dbReference>
<evidence type="ECO:0000313" key="19">
    <source>
        <dbReference type="EMBL" id="RVU15142.1"/>
    </source>
</evidence>
<dbReference type="InterPro" id="IPR011102">
    <property type="entry name" value="Sig_transdc_His_kinase_HWE"/>
</dbReference>
<dbReference type="NCBIfam" id="TIGR00229">
    <property type="entry name" value="sensory_box"/>
    <property type="match status" value="1"/>
</dbReference>
<dbReference type="InterPro" id="IPR000700">
    <property type="entry name" value="PAS-assoc_C"/>
</dbReference>
<keyword evidence="7" id="KW-0285">Flavoprotein</keyword>
<dbReference type="Gene3D" id="3.30.565.10">
    <property type="entry name" value="Histidine kinase-like ATPase, C-terminal domain"/>
    <property type="match status" value="1"/>
</dbReference>
<dbReference type="InterPro" id="IPR035965">
    <property type="entry name" value="PAS-like_dom_sf"/>
</dbReference>
<keyword evidence="5" id="KW-0597">Phosphoprotein</keyword>
<dbReference type="EMBL" id="SACP01000023">
    <property type="protein sequence ID" value="RVU15142.1"/>
    <property type="molecule type" value="Genomic_DNA"/>
</dbReference>
<dbReference type="PANTHER" id="PTHR41523:SF7">
    <property type="entry name" value="HISTIDINE KINASE"/>
    <property type="match status" value="1"/>
</dbReference>
<evidence type="ECO:0000256" key="17">
    <source>
        <dbReference type="SAM" id="MobiDB-lite"/>
    </source>
</evidence>
<evidence type="ECO:0000256" key="15">
    <source>
        <dbReference type="ARBA" id="ARBA00023026"/>
    </source>
</evidence>
<evidence type="ECO:0000256" key="14">
    <source>
        <dbReference type="ARBA" id="ARBA00022991"/>
    </source>
</evidence>
<evidence type="ECO:0000259" key="18">
    <source>
        <dbReference type="PROSITE" id="PS50113"/>
    </source>
</evidence>
<evidence type="ECO:0000256" key="16">
    <source>
        <dbReference type="ARBA" id="ARBA00023170"/>
    </source>
</evidence>
<accession>A0A3S2W6T3</accession>
<dbReference type="OrthoDB" id="9760752at2"/>
<dbReference type="FunFam" id="3.30.450.20:FF:000099">
    <property type="entry name" value="Sensory box sensor histidine kinase"/>
    <property type="match status" value="1"/>
</dbReference>
<keyword evidence="14" id="KW-0157">Chromophore</keyword>
<evidence type="ECO:0000256" key="3">
    <source>
        <dbReference type="ARBA" id="ARBA00021740"/>
    </source>
</evidence>
<dbReference type="InterPro" id="IPR013655">
    <property type="entry name" value="PAS_fold_3"/>
</dbReference>
<keyword evidence="4" id="KW-0600">Photoreceptor protein</keyword>
<dbReference type="EC" id="2.7.13.3" evidence="2"/>
<organism evidence="19 20">
    <name type="scientific">Methylobacterium oryzihabitans</name>
    <dbReference type="NCBI Taxonomy" id="2499852"/>
    <lineage>
        <taxon>Bacteria</taxon>
        <taxon>Pseudomonadati</taxon>
        <taxon>Pseudomonadota</taxon>
        <taxon>Alphaproteobacteria</taxon>
        <taxon>Hyphomicrobiales</taxon>
        <taxon>Methylobacteriaceae</taxon>
        <taxon>Methylobacterium</taxon>
    </lineage>
</organism>
<evidence type="ECO:0000256" key="6">
    <source>
        <dbReference type="ARBA" id="ARBA00022606"/>
    </source>
</evidence>
<dbReference type="Proteomes" id="UP000286997">
    <property type="component" value="Unassembled WGS sequence"/>
</dbReference>
<keyword evidence="9" id="KW-0808">Transferase</keyword>
<keyword evidence="10" id="KW-0677">Repeat</keyword>
<keyword evidence="8" id="KW-0288">FMN</keyword>
<proteinExistence type="predicted"/>
<evidence type="ECO:0000256" key="13">
    <source>
        <dbReference type="ARBA" id="ARBA00022840"/>
    </source>
</evidence>
<name>A0A3S2W6T3_9HYPH</name>
<evidence type="ECO:0000256" key="2">
    <source>
        <dbReference type="ARBA" id="ARBA00012438"/>
    </source>
</evidence>
<reference evidence="19 20" key="1">
    <citation type="submission" date="2019-01" db="EMBL/GenBank/DDBJ databases">
        <authorList>
            <person name="Chen W.-M."/>
        </authorList>
    </citation>
    <scope>NUCLEOTIDE SEQUENCE [LARGE SCALE GENOMIC DNA]</scope>
    <source>
        <strain evidence="19 20">TER-1</strain>
    </source>
</reference>
<comment type="caution">
    <text evidence="19">The sequence shown here is derived from an EMBL/GenBank/DDBJ whole genome shotgun (WGS) entry which is preliminary data.</text>
</comment>
<keyword evidence="16" id="KW-0675">Receptor</keyword>
<dbReference type="AlphaFoldDB" id="A0A3S2W6T3"/>
<protein>
    <recommendedName>
        <fullName evidence="3">Blue-light-activated histidine kinase</fullName>
        <ecNumber evidence="2">2.7.13.3</ecNumber>
    </recommendedName>
</protein>
<evidence type="ECO:0000256" key="5">
    <source>
        <dbReference type="ARBA" id="ARBA00022553"/>
    </source>
</evidence>
<keyword evidence="13" id="KW-0067">ATP-binding</keyword>
<evidence type="ECO:0000256" key="11">
    <source>
        <dbReference type="ARBA" id="ARBA00022741"/>
    </source>
</evidence>
<dbReference type="GO" id="GO:0005524">
    <property type="term" value="F:ATP binding"/>
    <property type="evidence" value="ECO:0007669"/>
    <property type="project" value="UniProtKB-KW"/>
</dbReference>
<evidence type="ECO:0000256" key="8">
    <source>
        <dbReference type="ARBA" id="ARBA00022643"/>
    </source>
</evidence>
<dbReference type="GO" id="GO:0004673">
    <property type="term" value="F:protein histidine kinase activity"/>
    <property type="evidence" value="ECO:0007669"/>
    <property type="project" value="UniProtKB-EC"/>
</dbReference>
<keyword evidence="11" id="KW-0547">Nucleotide-binding</keyword>
<evidence type="ECO:0000256" key="10">
    <source>
        <dbReference type="ARBA" id="ARBA00022737"/>
    </source>
</evidence>
<keyword evidence="15" id="KW-0843">Virulence</keyword>
<evidence type="ECO:0000256" key="12">
    <source>
        <dbReference type="ARBA" id="ARBA00022777"/>
    </source>
</evidence>
<dbReference type="Gene3D" id="3.30.450.20">
    <property type="entry name" value="PAS domain"/>
    <property type="match status" value="1"/>
</dbReference>
<dbReference type="SMART" id="SM00086">
    <property type="entry name" value="PAC"/>
    <property type="match status" value="1"/>
</dbReference>
<dbReference type="SMART" id="SM00911">
    <property type="entry name" value="HWE_HK"/>
    <property type="match status" value="1"/>
</dbReference>
<evidence type="ECO:0000256" key="7">
    <source>
        <dbReference type="ARBA" id="ARBA00022630"/>
    </source>
</evidence>
<dbReference type="SUPFAM" id="SSF55785">
    <property type="entry name" value="PYP-like sensor domain (PAS domain)"/>
    <property type="match status" value="1"/>
</dbReference>
<dbReference type="InterPro" id="IPR001610">
    <property type="entry name" value="PAC"/>
</dbReference>
<feature type="region of interest" description="Disordered" evidence="17">
    <location>
        <begin position="1"/>
        <end position="31"/>
    </location>
</feature>
<keyword evidence="6" id="KW-0716">Sensory transduction</keyword>
<dbReference type="PANTHER" id="PTHR41523">
    <property type="entry name" value="TWO-COMPONENT SYSTEM SENSOR PROTEIN"/>
    <property type="match status" value="1"/>
</dbReference>
<dbReference type="InterPro" id="IPR036890">
    <property type="entry name" value="HATPase_C_sf"/>
</dbReference>
<dbReference type="Pfam" id="PF07536">
    <property type="entry name" value="HWE_HK"/>
    <property type="match status" value="1"/>
</dbReference>
<keyword evidence="12" id="KW-0418">Kinase</keyword>
<dbReference type="CDD" id="cd00130">
    <property type="entry name" value="PAS"/>
    <property type="match status" value="1"/>
</dbReference>
<evidence type="ECO:0000256" key="1">
    <source>
        <dbReference type="ARBA" id="ARBA00000085"/>
    </source>
</evidence>
<evidence type="ECO:0000256" key="9">
    <source>
        <dbReference type="ARBA" id="ARBA00022679"/>
    </source>
</evidence>
<sequence length="365" mass="39854">MEADEVPSRGATRQEPDPSMTQQREQDEDRDAAAASAALLADPEAIRWLVETIPQLLWRSHALGEWIWASRQWTAFTGQSDAAARGQGWLAVVHPDDRARTREAWRAAESRGGLEVEHRLRQGGDGGYRWFETRAAPRRDAAGRILEWFGTATDVHDLKLSQQRQAELLAELQHRVRNTLSAVRAIARRSAETSTGKDDYAMHLDGRLAAISRVQSAVIRNPAGGLDLAMLVADELLVCGVREGEAARIAGPPVLLHARAAEILGLALHELATNAVKFGALSALAGRVAATWVIEPAEPAVLTFDWVERGGPPVPGPPARRGFGLEVLEERLAHDLDARTILDFARKGLSCRIVLPLTARVVRPG</sequence>
<feature type="domain" description="PAC" evidence="18">
    <location>
        <begin position="114"/>
        <end position="167"/>
    </location>
</feature>
<dbReference type="InterPro" id="IPR000014">
    <property type="entry name" value="PAS"/>
</dbReference>
<keyword evidence="20" id="KW-1185">Reference proteome</keyword>